<evidence type="ECO:0000313" key="1">
    <source>
        <dbReference type="EMBL" id="CAB4163637.1"/>
    </source>
</evidence>
<reference evidence="1" key="1">
    <citation type="submission" date="2020-04" db="EMBL/GenBank/DDBJ databases">
        <authorList>
            <person name="Chiriac C."/>
            <person name="Salcher M."/>
            <person name="Ghai R."/>
            <person name="Kavagutti S V."/>
        </authorList>
    </citation>
    <scope>NUCLEOTIDE SEQUENCE</scope>
</reference>
<name>A0A6J5NXB6_9CAUD</name>
<dbReference type="EMBL" id="LR797100">
    <property type="protein sequence ID" value="CAB4186532.1"/>
    <property type="molecule type" value="Genomic_DNA"/>
</dbReference>
<sequence length="342" mass="37309">MATLSTTNLTLADWAKRTDPNGSVPVVAELLSQTNEILQDAVFKEGNLPTGERVVIRTGLPTVYWRALNQGIPSSKSTTAQVDEACGMLEARSEVDKDLAMLNGNTAQFRLSEDTAFLEAMNQTQATTMFYGNPATEPKSFLGLAGRYSALGTGGSGNSQNVYSAGGSGSDNTSVFLVCWGDNTVYCPFPKGSKAGLIHEDLGEQTVFNSDTRMQAYATRYQWKNGLVVKDWRYVVRICNIDVSDLLTQSTTQTQAASTNIIKLMARAMYRIPNMSMGRCAFYMNRTVHSGMALAAMDRSQYVLKINEGLTQFGQPHSWLSFLGVPLRKVDALLNTEAVVTA</sequence>
<organism evidence="1">
    <name type="scientific">uncultured Caudovirales phage</name>
    <dbReference type="NCBI Taxonomy" id="2100421"/>
    <lineage>
        <taxon>Viruses</taxon>
        <taxon>Duplodnaviria</taxon>
        <taxon>Heunggongvirae</taxon>
        <taxon>Uroviricota</taxon>
        <taxon>Caudoviricetes</taxon>
        <taxon>Peduoviridae</taxon>
        <taxon>Maltschvirus</taxon>
        <taxon>Maltschvirus maltsch</taxon>
    </lineage>
</organism>
<dbReference type="InterPro" id="IPR048813">
    <property type="entry name" value="GP7-like"/>
</dbReference>
<gene>
    <name evidence="2" type="ORF">UFOVP1148_26</name>
    <name evidence="1" type="ORF">UFOVP809_41</name>
</gene>
<dbReference type="EMBL" id="LR796745">
    <property type="protein sequence ID" value="CAB4163637.1"/>
    <property type="molecule type" value="Genomic_DNA"/>
</dbReference>
<accession>A0A6J5NXB6</accession>
<dbReference type="Pfam" id="PF20911">
    <property type="entry name" value="GP7"/>
    <property type="match status" value="1"/>
</dbReference>
<evidence type="ECO:0000313" key="2">
    <source>
        <dbReference type="EMBL" id="CAB4186532.1"/>
    </source>
</evidence>
<proteinExistence type="predicted"/>
<dbReference type="NCBIfam" id="NF045672">
    <property type="entry name" value="MCP_gp7_epsi_15"/>
    <property type="match status" value="1"/>
</dbReference>
<protein>
    <submittedName>
        <fullName evidence="1">Major capsid protein</fullName>
    </submittedName>
</protein>